<keyword evidence="3" id="KW-1185">Reference proteome</keyword>
<evidence type="ECO:0000256" key="1">
    <source>
        <dbReference type="SAM" id="MobiDB-lite"/>
    </source>
</evidence>
<reference evidence="3" key="2">
    <citation type="journal article" date="2021" name="Sci. Data">
        <title>Chromosome-scale genome sequencing, assembly and annotation of six genomes from subfamily Leishmaniinae.</title>
        <authorList>
            <person name="Almutairi H."/>
            <person name="Urbaniak M.D."/>
            <person name="Bates M.D."/>
            <person name="Jariyapan N."/>
            <person name="Kwakye-Nuako G."/>
            <person name="Thomaz Soccol V."/>
            <person name="Al-Salem W.S."/>
            <person name="Dillon R.J."/>
            <person name="Bates P.A."/>
            <person name="Gatherer D."/>
        </authorList>
    </citation>
    <scope>NUCLEOTIDE SEQUENCE [LARGE SCALE GENOMIC DNA]</scope>
</reference>
<comment type="caution">
    <text evidence="2">The sequence shown here is derived from an EMBL/GenBank/DDBJ whole genome shotgun (WGS) entry which is preliminary data.</text>
</comment>
<reference evidence="3" key="1">
    <citation type="journal article" date="2021" name="Microbiol. Resour. Announc.">
        <title>LGAAP: Leishmaniinae Genome Assembly and Annotation Pipeline.</title>
        <authorList>
            <person name="Almutairi H."/>
            <person name="Urbaniak M.D."/>
            <person name="Bates M.D."/>
            <person name="Jariyapan N."/>
            <person name="Kwakye-Nuako G."/>
            <person name="Thomaz-Soccol V."/>
            <person name="Al-Salem W.S."/>
            <person name="Dillon R.J."/>
            <person name="Bates P.A."/>
            <person name="Gatherer D."/>
        </authorList>
    </citation>
    <scope>NUCLEOTIDE SEQUENCE [LARGE SCALE GENOMIC DNA]</scope>
</reference>
<name>A0A836G8J9_9TRYP</name>
<accession>A0A836G8J9</accession>
<dbReference type="EMBL" id="JAFHLR010000032">
    <property type="protein sequence ID" value="KAG5470146.1"/>
    <property type="molecule type" value="Genomic_DNA"/>
</dbReference>
<proteinExistence type="predicted"/>
<organism evidence="2 3">
    <name type="scientific">Leishmania orientalis</name>
    <dbReference type="NCBI Taxonomy" id="2249476"/>
    <lineage>
        <taxon>Eukaryota</taxon>
        <taxon>Discoba</taxon>
        <taxon>Euglenozoa</taxon>
        <taxon>Kinetoplastea</taxon>
        <taxon>Metakinetoplastina</taxon>
        <taxon>Trypanosomatida</taxon>
        <taxon>Trypanosomatidae</taxon>
        <taxon>Leishmaniinae</taxon>
        <taxon>Leishmania</taxon>
    </lineage>
</organism>
<evidence type="ECO:0008006" key="4">
    <source>
        <dbReference type="Google" id="ProtNLM"/>
    </source>
</evidence>
<protein>
    <recommendedName>
        <fullName evidence="4">Chromosomal passenger protein</fullName>
    </recommendedName>
</protein>
<dbReference type="RefSeq" id="XP_067060412.1">
    <property type="nucleotide sequence ID" value="XM_067204860.1"/>
</dbReference>
<dbReference type="KEGG" id="loi:92358794"/>
<dbReference type="Proteomes" id="UP000674143">
    <property type="component" value="Unassembled WGS sequence"/>
</dbReference>
<dbReference type="GeneID" id="92358794"/>
<dbReference type="AlphaFoldDB" id="A0A836G8J9"/>
<gene>
    <name evidence="2" type="ORF">LSCM4_02840</name>
</gene>
<feature type="region of interest" description="Disordered" evidence="1">
    <location>
        <begin position="161"/>
        <end position="188"/>
    </location>
</feature>
<feature type="compositionally biased region" description="Low complexity" evidence="1">
    <location>
        <begin position="174"/>
        <end position="187"/>
    </location>
</feature>
<sequence>MSGYRSDVDPFKEIRVLPHEAAQLRHHLSRINHALQTKYFVAAELSELALQPDRTDEFLALYKSEIHRVVAKLNKNAKKQYTVTVDPLRLTTGFELRSAADRKGDFGEAITANAEGLVLSDVDAKWTAALVETSKQLAQQHAIDAARQALSIALQSTPSSQQTQCLKGGGGAPAAGSGAAGSASTGAVDSDVRKANKESFLFSTPPEFTGFAPTVASPEAP</sequence>
<evidence type="ECO:0000313" key="3">
    <source>
        <dbReference type="Proteomes" id="UP000674143"/>
    </source>
</evidence>
<evidence type="ECO:0000313" key="2">
    <source>
        <dbReference type="EMBL" id="KAG5470146.1"/>
    </source>
</evidence>